<dbReference type="RefSeq" id="WP_055548637.1">
    <property type="nucleotide sequence ID" value="NZ_CP023699.1"/>
</dbReference>
<protein>
    <submittedName>
        <fullName evidence="2">Uncharacterized protein</fullName>
    </submittedName>
</protein>
<evidence type="ECO:0000313" key="2">
    <source>
        <dbReference type="EMBL" id="QEU92862.1"/>
    </source>
</evidence>
<accession>A0A5J6GEB1</accession>
<dbReference type="EMBL" id="CP023699">
    <property type="protein sequence ID" value="QEU92862.1"/>
    <property type="molecule type" value="Genomic_DNA"/>
</dbReference>
<evidence type="ECO:0000313" key="3">
    <source>
        <dbReference type="Proteomes" id="UP000325529"/>
    </source>
</evidence>
<feature type="transmembrane region" description="Helical" evidence="1">
    <location>
        <begin position="54"/>
        <end position="76"/>
    </location>
</feature>
<evidence type="ECO:0000256" key="1">
    <source>
        <dbReference type="SAM" id="Phobius"/>
    </source>
</evidence>
<proteinExistence type="predicted"/>
<name>A0A5J6GEB1_STRKN</name>
<keyword evidence="1" id="KW-1133">Transmembrane helix</keyword>
<feature type="transmembrane region" description="Helical" evidence="1">
    <location>
        <begin position="97"/>
        <end position="119"/>
    </location>
</feature>
<dbReference type="Proteomes" id="UP000325529">
    <property type="component" value="Chromosome"/>
</dbReference>
<dbReference type="AlphaFoldDB" id="A0A5J6GEB1"/>
<reference evidence="2 3" key="1">
    <citation type="submission" date="2017-09" db="EMBL/GenBank/DDBJ databases">
        <authorList>
            <person name="Lee N."/>
            <person name="Cho B.-K."/>
        </authorList>
    </citation>
    <scope>NUCLEOTIDE SEQUENCE [LARGE SCALE GENOMIC DNA]</scope>
    <source>
        <strain evidence="2 3">ATCC 12853</strain>
    </source>
</reference>
<sequence length="124" mass="11920">MGKFTGTIVVAGPGDGCITKSDGSKDCSKGAKQVVKTVNDTGPDLGPVAGFLPLYGVIMGVLIGAVILAIATGAVISAGRGGVQAGFKKDGSALKKTAITVGGLIVLLLGVLAIGPSIATALGG</sequence>
<keyword evidence="1" id="KW-0472">Membrane</keyword>
<dbReference type="OrthoDB" id="4235790at2"/>
<keyword evidence="3" id="KW-1185">Reference proteome</keyword>
<organism evidence="2 3">
    <name type="scientific">Streptomyces kanamyceticus</name>
    <dbReference type="NCBI Taxonomy" id="1967"/>
    <lineage>
        <taxon>Bacteria</taxon>
        <taxon>Bacillati</taxon>
        <taxon>Actinomycetota</taxon>
        <taxon>Actinomycetes</taxon>
        <taxon>Kitasatosporales</taxon>
        <taxon>Streptomycetaceae</taxon>
        <taxon>Streptomyces</taxon>
    </lineage>
</organism>
<gene>
    <name evidence="2" type="ORF">CP970_19835</name>
</gene>
<keyword evidence="1" id="KW-0812">Transmembrane</keyword>
<dbReference type="KEGG" id="ska:CP970_19835"/>